<protein>
    <submittedName>
        <fullName evidence="2">Uncharacterized protein</fullName>
    </submittedName>
</protein>
<sequence length="73" mass="8171">KLKNKSKRNWKSLKKKKKKARKQQKAHPGATCITFGPCPKRGSNVMQPKLGKQAPHPRVTCITFGPHPNVAQT</sequence>
<proteinExistence type="predicted"/>
<feature type="region of interest" description="Disordered" evidence="1">
    <location>
        <begin position="1"/>
        <end position="73"/>
    </location>
</feature>
<comment type="caution">
    <text evidence="2">The sequence shown here is derived from an EMBL/GenBank/DDBJ whole genome shotgun (WGS) entry which is preliminary data.</text>
</comment>
<dbReference type="Proteomes" id="UP001341840">
    <property type="component" value="Unassembled WGS sequence"/>
</dbReference>
<feature type="non-terminal residue" evidence="2">
    <location>
        <position position="1"/>
    </location>
</feature>
<evidence type="ECO:0000313" key="3">
    <source>
        <dbReference type="Proteomes" id="UP001341840"/>
    </source>
</evidence>
<evidence type="ECO:0000313" key="2">
    <source>
        <dbReference type="EMBL" id="MED6116490.1"/>
    </source>
</evidence>
<feature type="compositionally biased region" description="Basic residues" evidence="1">
    <location>
        <begin position="1"/>
        <end position="25"/>
    </location>
</feature>
<feature type="non-terminal residue" evidence="2">
    <location>
        <position position="73"/>
    </location>
</feature>
<keyword evidence="3" id="KW-1185">Reference proteome</keyword>
<organism evidence="2 3">
    <name type="scientific">Stylosanthes scabra</name>
    <dbReference type="NCBI Taxonomy" id="79078"/>
    <lineage>
        <taxon>Eukaryota</taxon>
        <taxon>Viridiplantae</taxon>
        <taxon>Streptophyta</taxon>
        <taxon>Embryophyta</taxon>
        <taxon>Tracheophyta</taxon>
        <taxon>Spermatophyta</taxon>
        <taxon>Magnoliopsida</taxon>
        <taxon>eudicotyledons</taxon>
        <taxon>Gunneridae</taxon>
        <taxon>Pentapetalae</taxon>
        <taxon>rosids</taxon>
        <taxon>fabids</taxon>
        <taxon>Fabales</taxon>
        <taxon>Fabaceae</taxon>
        <taxon>Papilionoideae</taxon>
        <taxon>50 kb inversion clade</taxon>
        <taxon>dalbergioids sensu lato</taxon>
        <taxon>Dalbergieae</taxon>
        <taxon>Pterocarpus clade</taxon>
        <taxon>Stylosanthes</taxon>
    </lineage>
</organism>
<dbReference type="EMBL" id="JASCZI010002864">
    <property type="protein sequence ID" value="MED6116490.1"/>
    <property type="molecule type" value="Genomic_DNA"/>
</dbReference>
<name>A0ABU6QYQ7_9FABA</name>
<evidence type="ECO:0000256" key="1">
    <source>
        <dbReference type="SAM" id="MobiDB-lite"/>
    </source>
</evidence>
<reference evidence="2 3" key="1">
    <citation type="journal article" date="2023" name="Plants (Basel)">
        <title>Bridging the Gap: Combining Genomics and Transcriptomics Approaches to Understand Stylosanthes scabra, an Orphan Legume from the Brazilian Caatinga.</title>
        <authorList>
            <person name="Ferreira-Neto J.R.C."/>
            <person name="da Silva M.D."/>
            <person name="Binneck E."/>
            <person name="de Melo N.F."/>
            <person name="da Silva R.H."/>
            <person name="de Melo A.L.T.M."/>
            <person name="Pandolfi V."/>
            <person name="Bustamante F.O."/>
            <person name="Brasileiro-Vidal A.C."/>
            <person name="Benko-Iseppon A.M."/>
        </authorList>
    </citation>
    <scope>NUCLEOTIDE SEQUENCE [LARGE SCALE GENOMIC DNA]</scope>
    <source>
        <tissue evidence="2">Leaves</tissue>
    </source>
</reference>
<gene>
    <name evidence="2" type="ORF">PIB30_100812</name>
</gene>
<accession>A0ABU6QYQ7</accession>